<comment type="catalytic activity">
    <reaction evidence="9">
        <text>1D-myo-inositol 1,2,5,6-tetrakisphosphate + H2O = 1D-myo-inositol 1,2,6-trisphosphate + phosphate</text>
        <dbReference type="Rhea" id="RHEA:77119"/>
        <dbReference type="ChEBI" id="CHEBI:15377"/>
        <dbReference type="ChEBI" id="CHEBI:43474"/>
        <dbReference type="ChEBI" id="CHEBI:195535"/>
        <dbReference type="ChEBI" id="CHEBI:195537"/>
    </reaction>
    <physiologicalReaction direction="left-to-right" evidence="9">
        <dbReference type="Rhea" id="RHEA:77120"/>
    </physiologicalReaction>
</comment>
<comment type="caution">
    <text evidence="17">The sequence shown here is derived from an EMBL/GenBank/DDBJ whole genome shotgun (WGS) entry which is preliminary data.</text>
</comment>
<keyword evidence="6" id="KW-0325">Glycoprotein</keyword>
<dbReference type="PANTHER" id="PTHR20963:SF24">
    <property type="entry name" value="3-PHYTASE B"/>
    <property type="match status" value="1"/>
</dbReference>
<dbReference type="InterPro" id="IPR016274">
    <property type="entry name" value="Histidine_acid_Pase_euk"/>
</dbReference>
<dbReference type="SUPFAM" id="SSF53254">
    <property type="entry name" value="Phosphoglycerate mutase-like"/>
    <property type="match status" value="1"/>
</dbReference>
<dbReference type="Gene3D" id="3.40.50.1240">
    <property type="entry name" value="Phosphoglycerate mutase-like"/>
    <property type="match status" value="1"/>
</dbReference>
<evidence type="ECO:0000256" key="11">
    <source>
        <dbReference type="ARBA" id="ARBA00043721"/>
    </source>
</evidence>
<name>A0ABR3F854_9AGAR</name>
<evidence type="ECO:0000313" key="17">
    <source>
        <dbReference type="EMBL" id="KAL0571446.1"/>
    </source>
</evidence>
<protein>
    <recommendedName>
        <fullName evidence="14">Phytase A</fullName>
    </recommendedName>
    <alternativeName>
        <fullName evidence="15">Histidine acid phosphatase phyA</fullName>
    </alternativeName>
    <alternativeName>
        <fullName evidence="8">Myo-inositol hexakisphosphate phosphohydrolase A</fullName>
    </alternativeName>
    <alternativeName>
        <fullName evidence="7">Myo-inositol-hexaphosphate 3-phosphohydrolase A</fullName>
    </alternativeName>
</protein>
<proteinExistence type="predicted"/>
<dbReference type="Proteomes" id="UP001465976">
    <property type="component" value="Unassembled WGS sequence"/>
</dbReference>
<evidence type="ECO:0000256" key="3">
    <source>
        <dbReference type="ARBA" id="ARBA00022525"/>
    </source>
</evidence>
<comment type="subunit">
    <text evidence="2">Monomer.</text>
</comment>
<evidence type="ECO:0000256" key="16">
    <source>
        <dbReference type="SAM" id="MobiDB-lite"/>
    </source>
</evidence>
<feature type="region of interest" description="Disordered" evidence="16">
    <location>
        <begin position="23"/>
        <end position="45"/>
    </location>
</feature>
<dbReference type="CDD" id="cd07061">
    <property type="entry name" value="HP_HAP_like"/>
    <property type="match status" value="1"/>
</dbReference>
<evidence type="ECO:0000256" key="9">
    <source>
        <dbReference type="ARBA" id="ARBA00043670"/>
    </source>
</evidence>
<dbReference type="InterPro" id="IPR029033">
    <property type="entry name" value="His_PPase_superfam"/>
</dbReference>
<keyword evidence="3" id="KW-0964">Secreted</keyword>
<evidence type="ECO:0000256" key="8">
    <source>
        <dbReference type="ARBA" id="ARBA00042300"/>
    </source>
</evidence>
<evidence type="ECO:0000256" key="10">
    <source>
        <dbReference type="ARBA" id="ARBA00043675"/>
    </source>
</evidence>
<dbReference type="PROSITE" id="PS00778">
    <property type="entry name" value="HIS_ACID_PHOSPHAT_2"/>
    <property type="match status" value="1"/>
</dbReference>
<evidence type="ECO:0000256" key="5">
    <source>
        <dbReference type="ARBA" id="ARBA00023157"/>
    </source>
</evidence>
<comment type="catalytic activity">
    <reaction evidence="10">
        <text>1D-myo-inositol 1,2-bisphosphate + H2O = 1D-myo-inositol 2-phosphate + phosphate</text>
        <dbReference type="Rhea" id="RHEA:77135"/>
        <dbReference type="ChEBI" id="CHEBI:15377"/>
        <dbReference type="ChEBI" id="CHEBI:43474"/>
        <dbReference type="ChEBI" id="CHEBI:84142"/>
        <dbReference type="ChEBI" id="CHEBI:195539"/>
    </reaction>
    <physiologicalReaction direction="left-to-right" evidence="10">
        <dbReference type="Rhea" id="RHEA:77136"/>
    </physiologicalReaction>
</comment>
<evidence type="ECO:0000256" key="15">
    <source>
        <dbReference type="ARBA" id="ARBA00044262"/>
    </source>
</evidence>
<comment type="catalytic activity">
    <reaction evidence="13">
        <text>1D-myo-inositol hexakisphosphate + H2O = 1D-myo-inositol 1,2,4,5,6-pentakisphosphate + phosphate</text>
        <dbReference type="Rhea" id="RHEA:16989"/>
        <dbReference type="ChEBI" id="CHEBI:15377"/>
        <dbReference type="ChEBI" id="CHEBI:43474"/>
        <dbReference type="ChEBI" id="CHEBI:57798"/>
        <dbReference type="ChEBI" id="CHEBI:58130"/>
        <dbReference type="EC" id="3.1.3.8"/>
    </reaction>
    <physiologicalReaction direction="left-to-right" evidence="13">
        <dbReference type="Rhea" id="RHEA:16990"/>
    </physiologicalReaction>
</comment>
<evidence type="ECO:0000256" key="1">
    <source>
        <dbReference type="ARBA" id="ARBA00004613"/>
    </source>
</evidence>
<dbReference type="Pfam" id="PF00328">
    <property type="entry name" value="His_Phos_2"/>
    <property type="match status" value="1"/>
</dbReference>
<evidence type="ECO:0000256" key="2">
    <source>
        <dbReference type="ARBA" id="ARBA00011245"/>
    </source>
</evidence>
<dbReference type="PANTHER" id="PTHR20963">
    <property type="entry name" value="MULTIPLE INOSITOL POLYPHOSPHATE PHOSPHATASE-RELATED"/>
    <property type="match status" value="1"/>
</dbReference>
<dbReference type="InterPro" id="IPR000560">
    <property type="entry name" value="His_Pase_clade-2"/>
</dbReference>
<comment type="subcellular location">
    <subcellularLocation>
        <location evidence="1">Secreted</location>
    </subcellularLocation>
</comment>
<keyword evidence="18" id="KW-1185">Reference proteome</keyword>
<evidence type="ECO:0000256" key="13">
    <source>
        <dbReference type="ARBA" id="ARBA00043788"/>
    </source>
</evidence>
<reference evidence="17 18" key="1">
    <citation type="submission" date="2024-02" db="EMBL/GenBank/DDBJ databases">
        <title>A draft genome for the cacao thread blight pathogen Marasmius crinis-equi.</title>
        <authorList>
            <person name="Cohen S.P."/>
            <person name="Baruah I.K."/>
            <person name="Amoako-Attah I."/>
            <person name="Bukari Y."/>
            <person name="Meinhardt L.W."/>
            <person name="Bailey B.A."/>
        </authorList>
    </citation>
    <scope>NUCLEOTIDE SEQUENCE [LARGE SCALE GENOMIC DNA]</scope>
    <source>
        <strain evidence="17 18">GH-76</strain>
    </source>
</reference>
<evidence type="ECO:0000256" key="4">
    <source>
        <dbReference type="ARBA" id="ARBA00022801"/>
    </source>
</evidence>
<keyword evidence="5" id="KW-1015">Disulfide bond</keyword>
<evidence type="ECO:0000256" key="6">
    <source>
        <dbReference type="ARBA" id="ARBA00023180"/>
    </source>
</evidence>
<gene>
    <name evidence="17" type="ORF">V5O48_010515</name>
</gene>
<dbReference type="EMBL" id="JBAHYK010000770">
    <property type="protein sequence ID" value="KAL0571446.1"/>
    <property type="molecule type" value="Genomic_DNA"/>
</dbReference>
<sequence length="502" mass="55509">MSQEWRWNADRKTQSFEGGKFMLSNDFHTQHPPSGNDDARNSPDLPRSPWRMILTTVAAVILTWTILHCAAGDIIGTLGTQDAVPLEHLWAQYSPFFPVERYDPPPAGCEITQVNILQRHGARYPTTGAAMMIVSAVSKLQDVKEAIMDPKLLFLKDYEYDLGTDDLVPSGAQQSLQAGQVAFSRYAKLISKDTMPFVRASDSLRVVQSATNWTAGISKASNKRFNPVLSVAISEASGANNTLDDNNCPAASGSDAQTSAWINVFAPPITQRLNKGAPGAGLTDQETYALMSLCAFDTVAHALDSKYKGKFSPFCGLFTKEEFEDFEYVGDLDKYYNTGYGNPLGPVQGVGYVNELLARLTSTPVKDSTQVNHTLDSSSDTFPLDRTIYADFSHDNELIPIYATIGLFRQKKALNPEEPDDRRNWRASQLVPFAGRMVVEKMRCEASVQQDYVRILVNDALQPLEFCSRHGPGVGLCTLDAFIESQTYARNNGEGDFEKCFE</sequence>
<comment type="catalytic activity">
    <reaction evidence="12">
        <text>1D-myo-inositol 1,2,4,5,6-pentakisphosphate + H2O = 1D-myo-inositol 1,2,5,6-tetrakisphosphate + phosphate</text>
        <dbReference type="Rhea" id="RHEA:77115"/>
        <dbReference type="ChEBI" id="CHEBI:15377"/>
        <dbReference type="ChEBI" id="CHEBI:43474"/>
        <dbReference type="ChEBI" id="CHEBI:57798"/>
        <dbReference type="ChEBI" id="CHEBI:195535"/>
    </reaction>
    <physiologicalReaction direction="left-to-right" evidence="12">
        <dbReference type="Rhea" id="RHEA:77116"/>
    </physiologicalReaction>
</comment>
<evidence type="ECO:0000256" key="14">
    <source>
        <dbReference type="ARBA" id="ARBA00044106"/>
    </source>
</evidence>
<evidence type="ECO:0000256" key="12">
    <source>
        <dbReference type="ARBA" id="ARBA00043748"/>
    </source>
</evidence>
<dbReference type="InterPro" id="IPR033379">
    <property type="entry name" value="Acid_Pase_AS"/>
</dbReference>
<evidence type="ECO:0000313" key="18">
    <source>
        <dbReference type="Proteomes" id="UP001465976"/>
    </source>
</evidence>
<dbReference type="PROSITE" id="PS00616">
    <property type="entry name" value="HIS_ACID_PHOSPHAT_1"/>
    <property type="match status" value="1"/>
</dbReference>
<comment type="catalytic activity">
    <reaction evidence="11">
        <text>1D-myo-inositol 1,2,6-trisphosphate + H2O = 1D-myo-inositol 1,2-bisphosphate + phosphate</text>
        <dbReference type="Rhea" id="RHEA:77131"/>
        <dbReference type="ChEBI" id="CHEBI:15377"/>
        <dbReference type="ChEBI" id="CHEBI:43474"/>
        <dbReference type="ChEBI" id="CHEBI:195537"/>
        <dbReference type="ChEBI" id="CHEBI:195539"/>
    </reaction>
    <physiologicalReaction direction="left-to-right" evidence="11">
        <dbReference type="Rhea" id="RHEA:77132"/>
    </physiologicalReaction>
</comment>
<dbReference type="PIRSF" id="PIRSF000894">
    <property type="entry name" value="Acid_phosphatase"/>
    <property type="match status" value="1"/>
</dbReference>
<evidence type="ECO:0000256" key="7">
    <source>
        <dbReference type="ARBA" id="ARBA00041857"/>
    </source>
</evidence>
<accession>A0ABR3F854</accession>
<organism evidence="17 18">
    <name type="scientific">Marasmius crinis-equi</name>
    <dbReference type="NCBI Taxonomy" id="585013"/>
    <lineage>
        <taxon>Eukaryota</taxon>
        <taxon>Fungi</taxon>
        <taxon>Dikarya</taxon>
        <taxon>Basidiomycota</taxon>
        <taxon>Agaricomycotina</taxon>
        <taxon>Agaricomycetes</taxon>
        <taxon>Agaricomycetidae</taxon>
        <taxon>Agaricales</taxon>
        <taxon>Marasmiineae</taxon>
        <taxon>Marasmiaceae</taxon>
        <taxon>Marasmius</taxon>
    </lineage>
</organism>
<keyword evidence="4" id="KW-0378">Hydrolase</keyword>